<feature type="transmembrane region" description="Helical" evidence="5">
    <location>
        <begin position="445"/>
        <end position="467"/>
    </location>
</feature>
<evidence type="ECO:0000259" key="6">
    <source>
        <dbReference type="PROSITE" id="PS50850"/>
    </source>
</evidence>
<feature type="transmembrane region" description="Helical" evidence="5">
    <location>
        <begin position="510"/>
        <end position="532"/>
    </location>
</feature>
<feature type="transmembrane region" description="Helical" evidence="5">
    <location>
        <begin position="138"/>
        <end position="155"/>
    </location>
</feature>
<reference evidence="7" key="1">
    <citation type="submission" date="2022-10" db="EMBL/GenBank/DDBJ databases">
        <title>Culturing micro-colonial fungi from biological soil crusts in the Mojave desert and describing Neophaeococcomyces mojavensis, and introducing the new genera and species Taxawa tesnikishii.</title>
        <authorList>
            <person name="Kurbessoian T."/>
            <person name="Stajich J.E."/>
        </authorList>
    </citation>
    <scope>NUCLEOTIDE SEQUENCE</scope>
    <source>
        <strain evidence="7">TK_35</strain>
    </source>
</reference>
<proteinExistence type="predicted"/>
<feature type="transmembrane region" description="Helical" evidence="5">
    <location>
        <begin position="167"/>
        <end position="189"/>
    </location>
</feature>
<feature type="transmembrane region" description="Helical" evidence="5">
    <location>
        <begin position="479"/>
        <end position="498"/>
    </location>
</feature>
<feature type="transmembrane region" description="Helical" evidence="5">
    <location>
        <begin position="225"/>
        <end position="245"/>
    </location>
</feature>
<evidence type="ECO:0000256" key="3">
    <source>
        <dbReference type="ARBA" id="ARBA00022989"/>
    </source>
</evidence>
<feature type="transmembrane region" description="Helical" evidence="5">
    <location>
        <begin position="322"/>
        <end position="351"/>
    </location>
</feature>
<dbReference type="GO" id="GO:0005886">
    <property type="term" value="C:plasma membrane"/>
    <property type="evidence" value="ECO:0007669"/>
    <property type="project" value="TreeGrafter"/>
</dbReference>
<evidence type="ECO:0000256" key="2">
    <source>
        <dbReference type="ARBA" id="ARBA00022692"/>
    </source>
</evidence>
<dbReference type="GO" id="GO:0022857">
    <property type="term" value="F:transmembrane transporter activity"/>
    <property type="evidence" value="ECO:0007669"/>
    <property type="project" value="InterPro"/>
</dbReference>
<dbReference type="PANTHER" id="PTHR23502:SF29">
    <property type="entry name" value="TRANSPORTER, PUTATIVE (AFU_ORTHOLOGUE AFUA_6G06680)-RELATED"/>
    <property type="match status" value="1"/>
</dbReference>
<feature type="transmembrane region" description="Helical" evidence="5">
    <location>
        <begin position="69"/>
        <end position="92"/>
    </location>
</feature>
<organism evidence="7 8">
    <name type="scientific">Knufia peltigerae</name>
    <dbReference type="NCBI Taxonomy" id="1002370"/>
    <lineage>
        <taxon>Eukaryota</taxon>
        <taxon>Fungi</taxon>
        <taxon>Dikarya</taxon>
        <taxon>Ascomycota</taxon>
        <taxon>Pezizomycotina</taxon>
        <taxon>Eurotiomycetes</taxon>
        <taxon>Chaetothyriomycetidae</taxon>
        <taxon>Chaetothyriales</taxon>
        <taxon>Trichomeriaceae</taxon>
        <taxon>Knufia</taxon>
    </lineage>
</organism>
<dbReference type="InterPro" id="IPR011701">
    <property type="entry name" value="MFS"/>
</dbReference>
<dbReference type="Gene3D" id="1.20.1250.20">
    <property type="entry name" value="MFS general substrate transporter like domains"/>
    <property type="match status" value="1"/>
</dbReference>
<feature type="domain" description="Major facilitator superfamily (MFS) profile" evidence="6">
    <location>
        <begin position="70"/>
        <end position="552"/>
    </location>
</feature>
<keyword evidence="2 5" id="KW-0812">Transmembrane</keyword>
<feature type="transmembrane region" description="Helical" evidence="5">
    <location>
        <begin position="413"/>
        <end position="433"/>
    </location>
</feature>
<keyword evidence="4 5" id="KW-0472">Membrane</keyword>
<dbReference type="PROSITE" id="PS50850">
    <property type="entry name" value="MFS"/>
    <property type="match status" value="1"/>
</dbReference>
<sequence length="552" mass="60202">MGLGVLEDTKLPHVPGTVILDDGVLPDSFEVTGALKHAKGKNGGHIVLNPQPSDDPNDPLNWPLWKRDCLFLIHAFGFVCTAAVPSSLLAAATEVLADTFDVSITKITQLTGFMLLAVGSSGLFVSVLARLFGKRPQFVFASFMCLIGTVIGASAENYNTLLAGRMIQGLGACAYESMLVAIVGDLYFVHERGLRVAFFNFCFASLNAIGSLIAGPITTKYGWRYMFYIYIPFIGLQVLLVVFGATETSFQRNHLFETDIAADVDYDDLARKEAGETKVVASDDQVENCNNTATSAVPPKKTYWQYIAFYHGRQSHDNPIKLFLRPFAICLNPAIIWINLIGSLPIASVALSNFTTAQMYGPPPYNLNPTQLGYMFVGPLVGPLLVTALFLVASDPLALWMARRNNGVFEPEFRLPMALIVGGSLMAIGIFGWGNLYEAGDTPVVGSVILAFYTGGMSALNIASGAYTVDAYREVSVELVIIVMVVKNFLFFGLSYFFNNAVAARGPAFMFNIVGGIVLFGVVILGIPVYMFGKRIRGWWCRAHILKKLHLE</sequence>
<feature type="transmembrane region" description="Helical" evidence="5">
    <location>
        <begin position="112"/>
        <end position="131"/>
    </location>
</feature>
<dbReference type="Proteomes" id="UP001172681">
    <property type="component" value="Unassembled WGS sequence"/>
</dbReference>
<dbReference type="InterPro" id="IPR036259">
    <property type="entry name" value="MFS_trans_sf"/>
</dbReference>
<protein>
    <recommendedName>
        <fullName evidence="6">Major facilitator superfamily (MFS) profile domain-containing protein</fullName>
    </recommendedName>
</protein>
<evidence type="ECO:0000256" key="4">
    <source>
        <dbReference type="ARBA" id="ARBA00023136"/>
    </source>
</evidence>
<evidence type="ECO:0000256" key="5">
    <source>
        <dbReference type="SAM" id="Phobius"/>
    </source>
</evidence>
<dbReference type="Pfam" id="PF07690">
    <property type="entry name" value="MFS_1"/>
    <property type="match status" value="1"/>
</dbReference>
<evidence type="ECO:0000313" key="8">
    <source>
        <dbReference type="Proteomes" id="UP001172681"/>
    </source>
</evidence>
<dbReference type="AlphaFoldDB" id="A0AA38Y3B6"/>
<feature type="transmembrane region" description="Helical" evidence="5">
    <location>
        <begin position="196"/>
        <end position="219"/>
    </location>
</feature>
<feature type="transmembrane region" description="Helical" evidence="5">
    <location>
        <begin position="371"/>
        <end position="392"/>
    </location>
</feature>
<comment type="subcellular location">
    <subcellularLocation>
        <location evidence="1">Membrane</location>
        <topology evidence="1">Multi-pass membrane protein</topology>
    </subcellularLocation>
</comment>
<dbReference type="PANTHER" id="PTHR23502">
    <property type="entry name" value="MAJOR FACILITATOR SUPERFAMILY"/>
    <property type="match status" value="1"/>
</dbReference>
<evidence type="ECO:0000256" key="1">
    <source>
        <dbReference type="ARBA" id="ARBA00004141"/>
    </source>
</evidence>
<gene>
    <name evidence="7" type="ORF">H2204_006656</name>
</gene>
<dbReference type="SUPFAM" id="SSF103473">
    <property type="entry name" value="MFS general substrate transporter"/>
    <property type="match status" value="1"/>
</dbReference>
<accession>A0AA38Y3B6</accession>
<dbReference type="InterPro" id="IPR020846">
    <property type="entry name" value="MFS_dom"/>
</dbReference>
<evidence type="ECO:0000313" key="7">
    <source>
        <dbReference type="EMBL" id="KAJ9633870.1"/>
    </source>
</evidence>
<comment type="caution">
    <text evidence="7">The sequence shown here is derived from an EMBL/GenBank/DDBJ whole genome shotgun (WGS) entry which is preliminary data.</text>
</comment>
<dbReference type="EMBL" id="JAPDRN010000042">
    <property type="protein sequence ID" value="KAJ9633870.1"/>
    <property type="molecule type" value="Genomic_DNA"/>
</dbReference>
<keyword evidence="3 5" id="KW-1133">Transmembrane helix</keyword>
<name>A0AA38Y3B6_9EURO</name>
<keyword evidence="8" id="KW-1185">Reference proteome</keyword>